<evidence type="ECO:0000259" key="1">
    <source>
        <dbReference type="SMART" id="SM00829"/>
    </source>
</evidence>
<dbReference type="InterPro" id="IPR036291">
    <property type="entry name" value="NAD(P)-bd_dom_sf"/>
</dbReference>
<organism evidence="2 3">
    <name type="scientific">Exidia glandulosa HHB12029</name>
    <dbReference type="NCBI Taxonomy" id="1314781"/>
    <lineage>
        <taxon>Eukaryota</taxon>
        <taxon>Fungi</taxon>
        <taxon>Dikarya</taxon>
        <taxon>Basidiomycota</taxon>
        <taxon>Agaricomycotina</taxon>
        <taxon>Agaricomycetes</taxon>
        <taxon>Auriculariales</taxon>
        <taxon>Exidiaceae</taxon>
        <taxon>Exidia</taxon>
    </lineage>
</organism>
<dbReference type="Gene3D" id="3.90.180.10">
    <property type="entry name" value="Medium-chain alcohol dehydrogenases, catalytic domain"/>
    <property type="match status" value="1"/>
</dbReference>
<proteinExistence type="predicted"/>
<dbReference type="Gene3D" id="3.40.50.720">
    <property type="entry name" value="NAD(P)-binding Rossmann-like Domain"/>
    <property type="match status" value="1"/>
</dbReference>
<dbReference type="EMBL" id="KV426003">
    <property type="protein sequence ID" value="KZV92698.1"/>
    <property type="molecule type" value="Genomic_DNA"/>
</dbReference>
<reference evidence="2 3" key="1">
    <citation type="journal article" date="2016" name="Mol. Biol. Evol.">
        <title>Comparative Genomics of Early-Diverging Mushroom-Forming Fungi Provides Insights into the Origins of Lignocellulose Decay Capabilities.</title>
        <authorList>
            <person name="Nagy L.G."/>
            <person name="Riley R."/>
            <person name="Tritt A."/>
            <person name="Adam C."/>
            <person name="Daum C."/>
            <person name="Floudas D."/>
            <person name="Sun H."/>
            <person name="Yadav J.S."/>
            <person name="Pangilinan J."/>
            <person name="Larsson K.H."/>
            <person name="Matsuura K."/>
            <person name="Barry K."/>
            <person name="Labutti K."/>
            <person name="Kuo R."/>
            <person name="Ohm R.A."/>
            <person name="Bhattacharya S.S."/>
            <person name="Shirouzu T."/>
            <person name="Yoshinaga Y."/>
            <person name="Martin F.M."/>
            <person name="Grigoriev I.V."/>
            <person name="Hibbett D.S."/>
        </authorList>
    </citation>
    <scope>NUCLEOTIDE SEQUENCE [LARGE SCALE GENOMIC DNA]</scope>
    <source>
        <strain evidence="2 3">HHB12029</strain>
    </source>
</reference>
<dbReference type="OrthoDB" id="10257049at2759"/>
<dbReference type="SUPFAM" id="SSF51735">
    <property type="entry name" value="NAD(P)-binding Rossmann-fold domains"/>
    <property type="match status" value="1"/>
</dbReference>
<name>A0A165HZX9_EXIGL</name>
<dbReference type="InterPro" id="IPR013154">
    <property type="entry name" value="ADH-like_N"/>
</dbReference>
<dbReference type="STRING" id="1314781.A0A165HZX9"/>
<accession>A0A165HZX9</accession>
<feature type="domain" description="Enoyl reductase (ER)" evidence="1">
    <location>
        <begin position="9"/>
        <end position="350"/>
    </location>
</feature>
<dbReference type="Pfam" id="PF08240">
    <property type="entry name" value="ADH_N"/>
    <property type="match status" value="1"/>
</dbReference>
<dbReference type="SUPFAM" id="SSF50129">
    <property type="entry name" value="GroES-like"/>
    <property type="match status" value="1"/>
</dbReference>
<dbReference type="InterPro" id="IPR011032">
    <property type="entry name" value="GroES-like_sf"/>
</dbReference>
<dbReference type="FunCoup" id="A0A165HZX9">
    <property type="interactions" value="11"/>
</dbReference>
<dbReference type="InParanoid" id="A0A165HZX9"/>
<sequence>MPQAVFITGEATIEVKEVAKLSPGPGQVLVRVHAAGLNPADWKMAHMLWQVALDTIPGSDFAGTIEEIGSAVPDGVHSIGKRVAGGVYGYQRKFDNLPPLGAFSEYVVVDADLVWAIPDNMTYEVATTQTLAALTAAQILWQSLNAPTPEAPAKEPTPLLVWSAASGVGHWLLQFAHLSGLKVYATASQKHSERLKALGAVDVFDYRDPEAGKKIFAATKGSLTQIAVAETTQDDVVNIINAFGDNGGIFAACAPFLQMPNSTKPVEFVPSIVMTLYGEPLAPPFNIPALPEHRAAAAVFIKRIEKLVSEGKISTLPVRVFNGLESVWQGMEELRTGKVSGERIAFKIVA</sequence>
<evidence type="ECO:0000313" key="2">
    <source>
        <dbReference type="EMBL" id="KZV92698.1"/>
    </source>
</evidence>
<dbReference type="SMART" id="SM00829">
    <property type="entry name" value="PKS_ER"/>
    <property type="match status" value="1"/>
</dbReference>
<dbReference type="InterPro" id="IPR020843">
    <property type="entry name" value="ER"/>
</dbReference>
<evidence type="ECO:0000313" key="3">
    <source>
        <dbReference type="Proteomes" id="UP000077266"/>
    </source>
</evidence>
<gene>
    <name evidence="2" type="ORF">EXIGLDRAFT_646903</name>
</gene>
<dbReference type="GO" id="GO:0016651">
    <property type="term" value="F:oxidoreductase activity, acting on NAD(P)H"/>
    <property type="evidence" value="ECO:0007669"/>
    <property type="project" value="InterPro"/>
</dbReference>
<dbReference type="PANTHER" id="PTHR45348:SF7">
    <property type="entry name" value="ZINC BINDING OXIDOREDUCTASE, PUTATIVE-RELATED"/>
    <property type="match status" value="1"/>
</dbReference>
<dbReference type="InterPro" id="IPR047122">
    <property type="entry name" value="Trans-enoyl_RdTase-like"/>
</dbReference>
<dbReference type="AlphaFoldDB" id="A0A165HZX9"/>
<dbReference type="CDD" id="cd08249">
    <property type="entry name" value="enoyl_reductase_like"/>
    <property type="match status" value="1"/>
</dbReference>
<protein>
    <submittedName>
        <fullName evidence="2">GroES-like protein</fullName>
    </submittedName>
</protein>
<dbReference type="PANTHER" id="PTHR45348">
    <property type="entry name" value="HYPOTHETICAL OXIDOREDUCTASE (EUROFUNG)"/>
    <property type="match status" value="1"/>
</dbReference>
<dbReference type="Proteomes" id="UP000077266">
    <property type="component" value="Unassembled WGS sequence"/>
</dbReference>
<keyword evidence="3" id="KW-1185">Reference proteome</keyword>